<feature type="non-terminal residue" evidence="1">
    <location>
        <position position="262"/>
    </location>
</feature>
<evidence type="ECO:0000313" key="2">
    <source>
        <dbReference type="Proteomes" id="UP000604046"/>
    </source>
</evidence>
<dbReference type="Gene3D" id="3.40.50.2000">
    <property type="entry name" value="Glycogen Phosphorylase B"/>
    <property type="match status" value="1"/>
</dbReference>
<dbReference type="OrthoDB" id="425044at2759"/>
<sequence>MMGHANPILRLCNALASRGHEVVFLTSSALGPKLGVLCSNSGCRFQGLEDGLTEEALKTPDAGKNPRFEEFCQRHTPLLTAALESIRPALILSDFASGAGFASARAKRIPLVINMAIPATAVQAFMMLQNSAMLFLGKRIKPGDAETLDSWSAQRCPFPLCCFKRTLAIVNDCSALGAREPLPPNFFLSGSLDSFETKPLQESKHADILAWLRKARAAAKLGLKPIFYITTGSLLDLTDKQVLALYHGFAACDVWVMWSLKK</sequence>
<protein>
    <submittedName>
        <fullName evidence="1">UFGT protein</fullName>
    </submittedName>
</protein>
<name>A0A812V5N1_9DINO</name>
<evidence type="ECO:0000313" key="1">
    <source>
        <dbReference type="EMBL" id="CAE7603228.1"/>
    </source>
</evidence>
<organism evidence="1 2">
    <name type="scientific">Symbiodinium natans</name>
    <dbReference type="NCBI Taxonomy" id="878477"/>
    <lineage>
        <taxon>Eukaryota</taxon>
        <taxon>Sar</taxon>
        <taxon>Alveolata</taxon>
        <taxon>Dinophyceae</taxon>
        <taxon>Suessiales</taxon>
        <taxon>Symbiodiniaceae</taxon>
        <taxon>Symbiodinium</taxon>
    </lineage>
</organism>
<dbReference type="Proteomes" id="UP000604046">
    <property type="component" value="Unassembled WGS sequence"/>
</dbReference>
<dbReference type="AlphaFoldDB" id="A0A812V5N1"/>
<reference evidence="1" key="1">
    <citation type="submission" date="2021-02" db="EMBL/GenBank/DDBJ databases">
        <authorList>
            <person name="Dougan E. K."/>
            <person name="Rhodes N."/>
            <person name="Thang M."/>
            <person name="Chan C."/>
        </authorList>
    </citation>
    <scope>NUCLEOTIDE SEQUENCE</scope>
</reference>
<accession>A0A812V5N1</accession>
<keyword evidence="2" id="KW-1185">Reference proteome</keyword>
<dbReference type="EMBL" id="CAJNDS010002801">
    <property type="protein sequence ID" value="CAE7603228.1"/>
    <property type="molecule type" value="Genomic_DNA"/>
</dbReference>
<comment type="caution">
    <text evidence="1">The sequence shown here is derived from an EMBL/GenBank/DDBJ whole genome shotgun (WGS) entry which is preliminary data.</text>
</comment>
<gene>
    <name evidence="1" type="primary">UFGT</name>
    <name evidence="1" type="ORF">SNAT2548_LOCUS34314</name>
</gene>
<dbReference type="SUPFAM" id="SSF53756">
    <property type="entry name" value="UDP-Glycosyltransferase/glycogen phosphorylase"/>
    <property type="match status" value="1"/>
</dbReference>
<proteinExistence type="predicted"/>